<feature type="region of interest" description="Disordered" evidence="11">
    <location>
        <begin position="74"/>
        <end position="105"/>
    </location>
</feature>
<dbReference type="EMBL" id="UYRT01000370">
    <property type="protein sequence ID" value="VDK28076.1"/>
    <property type="molecule type" value="Genomic_DNA"/>
</dbReference>
<dbReference type="OrthoDB" id="6355886at2759"/>
<dbReference type="EC" id="2.4.1.-" evidence="10"/>
<feature type="compositionally biased region" description="Polar residues" evidence="11">
    <location>
        <begin position="95"/>
        <end position="105"/>
    </location>
</feature>
<evidence type="ECO:0000256" key="5">
    <source>
        <dbReference type="ARBA" id="ARBA00022692"/>
    </source>
</evidence>
<keyword evidence="5" id="KW-0812">Transmembrane</keyword>
<dbReference type="PANTHER" id="PTHR11214:SF364">
    <property type="entry name" value="HEXOSYLTRANSFERASE"/>
    <property type="match status" value="1"/>
</dbReference>
<organism evidence="12 13">
    <name type="scientific">Gongylonema pulchrum</name>
    <dbReference type="NCBI Taxonomy" id="637853"/>
    <lineage>
        <taxon>Eukaryota</taxon>
        <taxon>Metazoa</taxon>
        <taxon>Ecdysozoa</taxon>
        <taxon>Nematoda</taxon>
        <taxon>Chromadorea</taxon>
        <taxon>Rhabditida</taxon>
        <taxon>Spirurina</taxon>
        <taxon>Spiruromorpha</taxon>
        <taxon>Spiruroidea</taxon>
        <taxon>Gongylonematidae</taxon>
        <taxon>Gongylonema</taxon>
    </lineage>
</organism>
<proteinExistence type="inferred from homology"/>
<keyword evidence="4" id="KW-0808">Transferase</keyword>
<dbReference type="GO" id="GO:0000139">
    <property type="term" value="C:Golgi membrane"/>
    <property type="evidence" value="ECO:0007669"/>
    <property type="project" value="UniProtKB-SubCell"/>
</dbReference>
<keyword evidence="3 10" id="KW-0328">Glycosyltransferase</keyword>
<evidence type="ECO:0000256" key="2">
    <source>
        <dbReference type="ARBA" id="ARBA00008661"/>
    </source>
</evidence>
<dbReference type="AlphaFoldDB" id="A0A3P6NNH2"/>
<dbReference type="GO" id="GO:0016758">
    <property type="term" value="F:hexosyltransferase activity"/>
    <property type="evidence" value="ECO:0007669"/>
    <property type="project" value="InterPro"/>
</dbReference>
<dbReference type="GO" id="GO:0006493">
    <property type="term" value="P:protein O-linked glycosylation"/>
    <property type="evidence" value="ECO:0007669"/>
    <property type="project" value="TreeGrafter"/>
</dbReference>
<keyword evidence="8 10" id="KW-0333">Golgi apparatus</keyword>
<evidence type="ECO:0000256" key="7">
    <source>
        <dbReference type="ARBA" id="ARBA00022989"/>
    </source>
</evidence>
<dbReference type="InterPro" id="IPR002659">
    <property type="entry name" value="Glyco_trans_31"/>
</dbReference>
<dbReference type="Proteomes" id="UP000271098">
    <property type="component" value="Unassembled WGS sequence"/>
</dbReference>
<dbReference type="Gene3D" id="3.90.550.50">
    <property type="match status" value="1"/>
</dbReference>
<evidence type="ECO:0000256" key="4">
    <source>
        <dbReference type="ARBA" id="ARBA00022679"/>
    </source>
</evidence>
<dbReference type="Pfam" id="PF01762">
    <property type="entry name" value="Galactosyl_T"/>
    <property type="match status" value="1"/>
</dbReference>
<keyword evidence="6" id="KW-0735">Signal-anchor</keyword>
<protein>
    <recommendedName>
        <fullName evidence="10">Hexosyltransferase</fullName>
        <ecNumber evidence="10">2.4.1.-</ecNumber>
    </recommendedName>
</protein>
<evidence type="ECO:0000256" key="9">
    <source>
        <dbReference type="ARBA" id="ARBA00023136"/>
    </source>
</evidence>
<evidence type="ECO:0000256" key="1">
    <source>
        <dbReference type="ARBA" id="ARBA00004323"/>
    </source>
</evidence>
<keyword evidence="7" id="KW-1133">Transmembrane helix</keyword>
<comment type="subcellular location">
    <subcellularLocation>
        <location evidence="1 10">Golgi apparatus membrane</location>
        <topology evidence="1 10">Single-pass type II membrane protein</topology>
    </subcellularLocation>
</comment>
<dbReference type="PANTHER" id="PTHR11214">
    <property type="entry name" value="BETA-1,3-N-ACETYLGLUCOSAMINYLTRANSFERASE"/>
    <property type="match status" value="1"/>
</dbReference>
<keyword evidence="13" id="KW-1185">Reference proteome</keyword>
<reference evidence="12 13" key="1">
    <citation type="submission" date="2018-11" db="EMBL/GenBank/DDBJ databases">
        <authorList>
            <consortium name="Pathogen Informatics"/>
        </authorList>
    </citation>
    <scope>NUCLEOTIDE SEQUENCE [LARGE SCALE GENOMIC DNA]</scope>
</reference>
<evidence type="ECO:0000256" key="6">
    <source>
        <dbReference type="ARBA" id="ARBA00022968"/>
    </source>
</evidence>
<accession>A0A3P6NNH2</accession>
<evidence type="ECO:0000313" key="13">
    <source>
        <dbReference type="Proteomes" id="UP000271098"/>
    </source>
</evidence>
<gene>
    <name evidence="12" type="ORF">GPUH_LOCUS433</name>
</gene>
<sequence>MLLRLCSDCYKRYSDHYCSNGSFGREVEAPAPQPLGSPILLGDSRNEPIPGANSSSALSQPALRFNRVSQSNWSESSSRSLRKPRWSQVKPGMNAAQSQPGEYSTWDQSTLDAVASLELGRQKPDSTSNWSASSGKTDYMTSSKSFPWMREDPAPETPELFRCSRAETLFSNNVNQWIMVDREFCIKKYPDLLLLIVAITSVHETHYRRTIRQTWGKPALYKNFKTAVIFPIGRTNNVTLLRSIKKEQKQFGDLIQQNFMDTYQNLTYKTLEWLQFVDEFCPTAQFVLKIDTDMTFNYFKLVWPVSEEEYSSDHYPSYCSGMYYVFTTDLVRPLLQQAPFCTFFWVLFSLQIEDVHVTGHLGAMVGANYEDWTMNTTYDLQKLPSLVKKPEIIFGMISSSREHDQLWKIMLYTYEPLI</sequence>
<feature type="region of interest" description="Disordered" evidence="11">
    <location>
        <begin position="24"/>
        <end position="61"/>
    </location>
</feature>
<evidence type="ECO:0000256" key="3">
    <source>
        <dbReference type="ARBA" id="ARBA00022676"/>
    </source>
</evidence>
<keyword evidence="9" id="KW-0472">Membrane</keyword>
<evidence type="ECO:0000256" key="10">
    <source>
        <dbReference type="RuleBase" id="RU363063"/>
    </source>
</evidence>
<evidence type="ECO:0000256" key="11">
    <source>
        <dbReference type="SAM" id="MobiDB-lite"/>
    </source>
</evidence>
<name>A0A3P6NNH2_9BILA</name>
<evidence type="ECO:0000313" key="12">
    <source>
        <dbReference type="EMBL" id="VDK28076.1"/>
    </source>
</evidence>
<comment type="similarity">
    <text evidence="2 10">Belongs to the glycosyltransferase 31 family.</text>
</comment>
<evidence type="ECO:0000256" key="8">
    <source>
        <dbReference type="ARBA" id="ARBA00023034"/>
    </source>
</evidence>